<dbReference type="eggNOG" id="COG0347">
    <property type="taxonomic scope" value="Bacteria"/>
</dbReference>
<proteinExistence type="inferred from homology"/>
<dbReference type="PROSITE" id="PS51343">
    <property type="entry name" value="PII_GLNB_DOM"/>
    <property type="match status" value="1"/>
</dbReference>
<dbReference type="GeneID" id="93691987"/>
<dbReference type="GO" id="GO:0005829">
    <property type="term" value="C:cytosol"/>
    <property type="evidence" value="ECO:0007669"/>
    <property type="project" value="TreeGrafter"/>
</dbReference>
<dbReference type="OrthoDB" id="9814202at2"/>
<accession>U2KR67</accession>
<dbReference type="PRINTS" id="PR00340">
    <property type="entry name" value="PIIGLNB"/>
</dbReference>
<dbReference type="EMBL" id="AWVF01000236">
    <property type="protein sequence ID" value="ERJ94782.1"/>
    <property type="molecule type" value="Genomic_DNA"/>
</dbReference>
<name>U2KR67_9FIRM</name>
<evidence type="ECO:0000313" key="2">
    <source>
        <dbReference type="EMBL" id="ERJ94782.1"/>
    </source>
</evidence>
<dbReference type="InterPro" id="IPR002187">
    <property type="entry name" value="N-reg_PII"/>
</dbReference>
<organism evidence="2 3">
    <name type="scientific">Ruminococcus callidus ATCC 27760</name>
    <dbReference type="NCBI Taxonomy" id="411473"/>
    <lineage>
        <taxon>Bacteria</taxon>
        <taxon>Bacillati</taxon>
        <taxon>Bacillota</taxon>
        <taxon>Clostridia</taxon>
        <taxon>Eubacteriales</taxon>
        <taxon>Oscillospiraceae</taxon>
        <taxon>Ruminococcus</taxon>
    </lineage>
</organism>
<dbReference type="PANTHER" id="PTHR30115">
    <property type="entry name" value="NITROGEN REGULATORY PROTEIN P-II"/>
    <property type="match status" value="1"/>
</dbReference>
<dbReference type="InterPro" id="IPR015867">
    <property type="entry name" value="N-reg_PII/ATP_PRibTrfase_C"/>
</dbReference>
<comment type="caution">
    <text evidence="2">The sequence shown here is derived from an EMBL/GenBank/DDBJ whole genome shotgun (WGS) entry which is preliminary data.</text>
</comment>
<keyword evidence="3" id="KW-1185">Reference proteome</keyword>
<dbReference type="AlphaFoldDB" id="U2KR67"/>
<dbReference type="InterPro" id="IPR011322">
    <property type="entry name" value="N-reg_PII-like_a/b"/>
</dbReference>
<dbReference type="Proteomes" id="UP000016662">
    <property type="component" value="Unassembled WGS sequence"/>
</dbReference>
<dbReference type="SUPFAM" id="SSF54913">
    <property type="entry name" value="GlnB-like"/>
    <property type="match status" value="1"/>
</dbReference>
<sequence>MKKIEVIFRPEKLEPLKEKLLAAGVQGVTIYQVHGCGNQHGWIAYHRGNEVMMNTLPKVYLMTVVPDDRVEDFLQLIKENVYTGTVGDGKIFISTVDECIRIRTNETGDAAL</sequence>
<dbReference type="RefSeq" id="WP_021683448.1">
    <property type="nucleotide sequence ID" value="NZ_KI260480.1"/>
</dbReference>
<dbReference type="PATRIC" id="fig|411473.3.peg.1608"/>
<evidence type="ECO:0000256" key="1">
    <source>
        <dbReference type="RuleBase" id="RU003936"/>
    </source>
</evidence>
<dbReference type="PROSITE" id="PS00638">
    <property type="entry name" value="PII_GLNB_CTER"/>
    <property type="match status" value="1"/>
</dbReference>
<protein>
    <submittedName>
        <fullName evidence="2">Nitrogen regulatory protein P-II</fullName>
    </submittedName>
</protein>
<evidence type="ECO:0000313" key="3">
    <source>
        <dbReference type="Proteomes" id="UP000016662"/>
    </source>
</evidence>
<dbReference type="GO" id="GO:0005524">
    <property type="term" value="F:ATP binding"/>
    <property type="evidence" value="ECO:0007669"/>
    <property type="project" value="TreeGrafter"/>
</dbReference>
<dbReference type="GO" id="GO:0030234">
    <property type="term" value="F:enzyme regulator activity"/>
    <property type="evidence" value="ECO:0007669"/>
    <property type="project" value="InterPro"/>
</dbReference>
<dbReference type="InterPro" id="IPR017918">
    <property type="entry name" value="N-reg_PII_CS"/>
</dbReference>
<reference evidence="2 3" key="1">
    <citation type="submission" date="2013-07" db="EMBL/GenBank/DDBJ databases">
        <authorList>
            <person name="Weinstock G."/>
            <person name="Sodergren E."/>
            <person name="Wylie T."/>
            <person name="Fulton L."/>
            <person name="Fulton R."/>
            <person name="Fronick C."/>
            <person name="O'Laughlin M."/>
            <person name="Godfrey J."/>
            <person name="Miner T."/>
            <person name="Herter B."/>
            <person name="Appelbaum E."/>
            <person name="Cordes M."/>
            <person name="Lek S."/>
            <person name="Wollam A."/>
            <person name="Pepin K.H."/>
            <person name="Palsikar V.B."/>
            <person name="Mitreva M."/>
            <person name="Wilson R.K."/>
        </authorList>
    </citation>
    <scope>NUCLEOTIDE SEQUENCE [LARGE SCALE GENOMIC DNA]</scope>
    <source>
        <strain evidence="2 3">ATCC 27760</strain>
    </source>
</reference>
<dbReference type="GO" id="GO:0006808">
    <property type="term" value="P:regulation of nitrogen utilization"/>
    <property type="evidence" value="ECO:0007669"/>
    <property type="project" value="InterPro"/>
</dbReference>
<gene>
    <name evidence="2" type="ORF">RUMCAL_01951</name>
</gene>
<dbReference type="Pfam" id="PF00543">
    <property type="entry name" value="P-II"/>
    <property type="match status" value="1"/>
</dbReference>
<comment type="similarity">
    <text evidence="1">Belongs to the P(II) protein family.</text>
</comment>
<dbReference type="HOGENOM" id="CLU_082268_0_0_9"/>
<dbReference type="PANTHER" id="PTHR30115:SF11">
    <property type="entry name" value="NITROGEN REGULATORY PROTEIN P-II HOMOLOG"/>
    <property type="match status" value="1"/>
</dbReference>
<dbReference type="STRING" id="411473.RUMCAL_01951"/>
<dbReference type="SMART" id="SM00938">
    <property type="entry name" value="P-II"/>
    <property type="match status" value="1"/>
</dbReference>
<dbReference type="Gene3D" id="3.30.70.120">
    <property type="match status" value="1"/>
</dbReference>